<evidence type="ECO:0000256" key="2">
    <source>
        <dbReference type="SAM" id="SignalP"/>
    </source>
</evidence>
<dbReference type="InterPro" id="IPR018378">
    <property type="entry name" value="C-type_lectin_CS"/>
</dbReference>
<dbReference type="PROSITE" id="PS00615">
    <property type="entry name" value="C_TYPE_LECTIN_1"/>
    <property type="match status" value="1"/>
</dbReference>
<dbReference type="OrthoDB" id="418245at2759"/>
<dbReference type="SUPFAM" id="SSF56436">
    <property type="entry name" value="C-type lectin-like"/>
    <property type="match status" value="2"/>
</dbReference>
<feature type="chain" id="PRO_5026833765" evidence="2">
    <location>
        <begin position="16"/>
        <end position="305"/>
    </location>
</feature>
<name>A0A6J1WY39_GALME</name>
<keyword evidence="4" id="KW-1185">Reference proteome</keyword>
<reference evidence="5" key="1">
    <citation type="submission" date="2025-08" db="UniProtKB">
        <authorList>
            <consortium name="RefSeq"/>
        </authorList>
    </citation>
    <scope>IDENTIFICATION</scope>
    <source>
        <tissue evidence="5">Whole larvae</tissue>
    </source>
</reference>
<feature type="signal peptide" evidence="2">
    <location>
        <begin position="1"/>
        <end position="15"/>
    </location>
</feature>
<dbReference type="InterPro" id="IPR001304">
    <property type="entry name" value="C-type_lectin-like"/>
</dbReference>
<dbReference type="AlphaFoldDB" id="A0A6J1WY39"/>
<keyword evidence="1" id="KW-1015">Disulfide bond</keyword>
<evidence type="ECO:0000313" key="5">
    <source>
        <dbReference type="RefSeq" id="XP_026757953.1"/>
    </source>
</evidence>
<dbReference type="SMART" id="SM00034">
    <property type="entry name" value="CLECT"/>
    <property type="match status" value="2"/>
</dbReference>
<dbReference type="KEGG" id="gmw:113517478"/>
<evidence type="ECO:0000256" key="1">
    <source>
        <dbReference type="ARBA" id="ARBA00023157"/>
    </source>
</evidence>
<evidence type="ECO:0000313" key="4">
    <source>
        <dbReference type="Proteomes" id="UP001652740"/>
    </source>
</evidence>
<dbReference type="Pfam" id="PF00059">
    <property type="entry name" value="Lectin_C"/>
    <property type="match status" value="2"/>
</dbReference>
<dbReference type="RefSeq" id="XP_026757953.1">
    <property type="nucleotide sequence ID" value="XM_026902152.2"/>
</dbReference>
<dbReference type="PANTHER" id="PTHR22803">
    <property type="entry name" value="MANNOSE, PHOSPHOLIPASE, LECTIN RECEPTOR RELATED"/>
    <property type="match status" value="1"/>
</dbReference>
<dbReference type="Gene3D" id="3.10.100.10">
    <property type="entry name" value="Mannose-Binding Protein A, subunit A"/>
    <property type="match status" value="2"/>
</dbReference>
<organism evidence="4 5">
    <name type="scientific">Galleria mellonella</name>
    <name type="common">Greater wax moth</name>
    <dbReference type="NCBI Taxonomy" id="7137"/>
    <lineage>
        <taxon>Eukaryota</taxon>
        <taxon>Metazoa</taxon>
        <taxon>Ecdysozoa</taxon>
        <taxon>Arthropoda</taxon>
        <taxon>Hexapoda</taxon>
        <taxon>Insecta</taxon>
        <taxon>Pterygota</taxon>
        <taxon>Neoptera</taxon>
        <taxon>Endopterygota</taxon>
        <taxon>Lepidoptera</taxon>
        <taxon>Glossata</taxon>
        <taxon>Ditrysia</taxon>
        <taxon>Pyraloidea</taxon>
        <taxon>Pyralidae</taxon>
        <taxon>Galleriinae</taxon>
        <taxon>Galleria</taxon>
    </lineage>
</organism>
<sequence length="305" mass="34886">MKQFVFFILIVSSQAIPRRVSKTYRNDYTYNRKSDAFYKLHIEATDQQKASRVCQEEGAVLMIPTSHIDIVQFHEMYKQFPDLDNYVWVGDDKAQHESAEEQAIIVYDEEETTRYSPPWIRDCNVVTRHGDVEKYTCTNSLPFICKVDANQAPYDDACGVYGFGYEYVSNIGSCYKIPRLAYSWNQAYAECRSQGAHLVVLNSKAEHDAVLQIMKKTRLLPDSYMPYYYIAGYRAAVSTDGSPRVFKTIFNQTIAEAGYSKWADTEPNNVGGNENCGSLFEGDGNLNDQECAKRYGFICEKEKNS</sequence>
<dbReference type="GeneID" id="113517478"/>
<protein>
    <submittedName>
        <fullName evidence="5">Lymphocyte antigen 75-like</fullName>
    </submittedName>
</protein>
<keyword evidence="2" id="KW-0732">Signal</keyword>
<dbReference type="InParanoid" id="A0A6J1WY39"/>
<dbReference type="InterPro" id="IPR016186">
    <property type="entry name" value="C-type_lectin-like/link_sf"/>
</dbReference>
<feature type="domain" description="C-type lectin" evidence="3">
    <location>
        <begin position="170"/>
        <end position="300"/>
    </location>
</feature>
<dbReference type="Proteomes" id="UP001652740">
    <property type="component" value="Unplaced"/>
</dbReference>
<dbReference type="PROSITE" id="PS50041">
    <property type="entry name" value="C_TYPE_LECTIN_2"/>
    <property type="match status" value="1"/>
</dbReference>
<dbReference type="CDD" id="cd00037">
    <property type="entry name" value="CLECT"/>
    <property type="match status" value="2"/>
</dbReference>
<dbReference type="InterPro" id="IPR050111">
    <property type="entry name" value="C-type_lectin/snaclec_domain"/>
</dbReference>
<gene>
    <name evidence="5" type="primary">LOC113517478</name>
</gene>
<accession>A0A6J1WY39</accession>
<evidence type="ECO:0000259" key="3">
    <source>
        <dbReference type="PROSITE" id="PS50041"/>
    </source>
</evidence>
<dbReference type="InterPro" id="IPR016187">
    <property type="entry name" value="CTDL_fold"/>
</dbReference>
<proteinExistence type="predicted"/>